<feature type="region of interest" description="Disordered" evidence="1">
    <location>
        <begin position="42"/>
        <end position="82"/>
    </location>
</feature>
<sequence length="115" mass="12053">MGACGGSLNCRVPQLIVTTSSAIAAMPARLAPSKVEVRLCQGTGGASPWASSSRSRLLTATDSSRGYRSDADSAELGDDPLGEERHVVEIGHVEELQVDPLHTGFDEGAQFVDDL</sequence>
<evidence type="ECO:0000256" key="1">
    <source>
        <dbReference type="SAM" id="MobiDB-lite"/>
    </source>
</evidence>
<feature type="compositionally biased region" description="Acidic residues" evidence="1">
    <location>
        <begin position="72"/>
        <end position="81"/>
    </location>
</feature>
<evidence type="ECO:0000313" key="2">
    <source>
        <dbReference type="EMBL" id="CAA0108110.1"/>
    </source>
</evidence>
<dbReference type="EMBL" id="CACSIP010000012">
    <property type="protein sequence ID" value="CAA0108110.1"/>
    <property type="molecule type" value="Genomic_DNA"/>
</dbReference>
<reference evidence="2 3" key="1">
    <citation type="submission" date="2019-11" db="EMBL/GenBank/DDBJ databases">
        <authorList>
            <person name="Holert J."/>
        </authorList>
    </citation>
    <scope>NUCLEOTIDE SEQUENCE [LARGE SCALE GENOMIC DNA]</scope>
    <source>
        <strain evidence="2">BC8_1</strain>
    </source>
</reference>
<evidence type="ECO:0000313" key="3">
    <source>
        <dbReference type="Proteomes" id="UP000430146"/>
    </source>
</evidence>
<accession>A0A5S9PUG6</accession>
<feature type="compositionally biased region" description="Polar residues" evidence="1">
    <location>
        <begin position="49"/>
        <end position="64"/>
    </location>
</feature>
<dbReference type="AlphaFoldDB" id="A0A5S9PUG6"/>
<name>A0A5S9PUG6_MYCVN</name>
<protein>
    <submittedName>
        <fullName evidence="2">Uncharacterized protein</fullName>
    </submittedName>
</protein>
<keyword evidence="3" id="KW-1185">Reference proteome</keyword>
<organism evidence="2 3">
    <name type="scientific">Mycolicibacterium vanbaalenii</name>
    <name type="common">Mycobacterium vanbaalenii</name>
    <dbReference type="NCBI Taxonomy" id="110539"/>
    <lineage>
        <taxon>Bacteria</taxon>
        <taxon>Bacillati</taxon>
        <taxon>Actinomycetota</taxon>
        <taxon>Actinomycetes</taxon>
        <taxon>Mycobacteriales</taxon>
        <taxon>Mycobacteriaceae</taxon>
        <taxon>Mycolicibacterium</taxon>
    </lineage>
</organism>
<gene>
    <name evidence="2" type="ORF">AELLOGFF_00550</name>
</gene>
<proteinExistence type="predicted"/>
<dbReference type="Proteomes" id="UP000430146">
    <property type="component" value="Unassembled WGS sequence"/>
</dbReference>